<dbReference type="PROSITE" id="PS51833">
    <property type="entry name" value="HDOD"/>
    <property type="match status" value="1"/>
</dbReference>
<reference evidence="2 3" key="1">
    <citation type="submission" date="2020-02" db="EMBL/GenBank/DDBJ databases">
        <title>Genome sequences of Thiorhodococcus mannitoliphagus and Thiorhodococcus minor, purple sulfur photosynthetic bacteria in the gammaproteobacterial family, Chromatiaceae.</title>
        <authorList>
            <person name="Aviles F.A."/>
            <person name="Meyer T.E."/>
            <person name="Kyndt J.A."/>
        </authorList>
    </citation>
    <scope>NUCLEOTIDE SEQUENCE [LARGE SCALE GENOMIC DNA]</scope>
    <source>
        <strain evidence="2 3">DSM 11518</strain>
    </source>
</reference>
<name>A0A6M0JZK7_9GAMM</name>
<dbReference type="PANTHER" id="PTHR33525:SF3">
    <property type="entry name" value="RIBONUCLEASE Y"/>
    <property type="match status" value="1"/>
</dbReference>
<dbReference type="InterPro" id="IPR006675">
    <property type="entry name" value="HDIG_dom"/>
</dbReference>
<evidence type="ECO:0000313" key="3">
    <source>
        <dbReference type="Proteomes" id="UP000483379"/>
    </source>
</evidence>
<organism evidence="2 3">
    <name type="scientific">Thiorhodococcus minor</name>
    <dbReference type="NCBI Taxonomy" id="57489"/>
    <lineage>
        <taxon>Bacteria</taxon>
        <taxon>Pseudomonadati</taxon>
        <taxon>Pseudomonadota</taxon>
        <taxon>Gammaproteobacteria</taxon>
        <taxon>Chromatiales</taxon>
        <taxon>Chromatiaceae</taxon>
        <taxon>Thiorhodococcus</taxon>
    </lineage>
</organism>
<comment type="caution">
    <text evidence="2">The sequence shown here is derived from an EMBL/GenBank/DDBJ whole genome shotgun (WGS) entry which is preliminary data.</text>
</comment>
<keyword evidence="3" id="KW-1185">Reference proteome</keyword>
<dbReference type="InterPro" id="IPR052340">
    <property type="entry name" value="RNase_Y/CdgJ"/>
</dbReference>
<dbReference type="EMBL" id="JAAIJQ010000039">
    <property type="protein sequence ID" value="NEV62968.1"/>
    <property type="molecule type" value="Genomic_DNA"/>
</dbReference>
<accession>A0A6M0JZK7</accession>
<dbReference type="CDD" id="cd00077">
    <property type="entry name" value="HDc"/>
    <property type="match status" value="1"/>
</dbReference>
<evidence type="ECO:0000259" key="1">
    <source>
        <dbReference type="PROSITE" id="PS51833"/>
    </source>
</evidence>
<dbReference type="InterPro" id="IPR003607">
    <property type="entry name" value="HD/PDEase_dom"/>
</dbReference>
<sequence>METKGDLLERLDELPSLPAVYHRVRQTLENPDGSLETVAAIIEADPALAARLLRVANSALYGLATKVDTVLRALTIIGAAETHNLVLATTLVSVFRDLPLGAVSMRSFWEHSIACGVAARVIARVGGRASPDRAYLAGLLHDIGRLPLYILEPHIMGAALQAHRDRQGHLFDLEQQFFGSSHAEIGAALLRGWAIPEVFCAAAAHHHRPALAEHPAPEIAVTHVADLVANSLRIGTSGARWTPILDDLAWRATGLETAQLRAVVETTIATTRDVTSAFLEH</sequence>
<proteinExistence type="predicted"/>
<dbReference type="SUPFAM" id="SSF109604">
    <property type="entry name" value="HD-domain/PDEase-like"/>
    <property type="match status" value="1"/>
</dbReference>
<protein>
    <submittedName>
        <fullName evidence="2">HDOD domain-containing protein</fullName>
    </submittedName>
</protein>
<dbReference type="Pfam" id="PF08668">
    <property type="entry name" value="HDOD"/>
    <property type="match status" value="1"/>
</dbReference>
<evidence type="ECO:0000313" key="2">
    <source>
        <dbReference type="EMBL" id="NEV62968.1"/>
    </source>
</evidence>
<dbReference type="NCBIfam" id="TIGR00277">
    <property type="entry name" value="HDIG"/>
    <property type="match status" value="1"/>
</dbReference>
<feature type="domain" description="HDOD" evidence="1">
    <location>
        <begin position="14"/>
        <end position="209"/>
    </location>
</feature>
<dbReference type="SMART" id="SM00471">
    <property type="entry name" value="HDc"/>
    <property type="match status" value="1"/>
</dbReference>
<dbReference type="AlphaFoldDB" id="A0A6M0JZK7"/>
<dbReference type="Proteomes" id="UP000483379">
    <property type="component" value="Unassembled WGS sequence"/>
</dbReference>
<dbReference type="PANTHER" id="PTHR33525">
    <property type="match status" value="1"/>
</dbReference>
<dbReference type="InterPro" id="IPR013976">
    <property type="entry name" value="HDOD"/>
</dbReference>
<gene>
    <name evidence="2" type="ORF">G3446_13890</name>
</gene>
<dbReference type="Gene3D" id="1.10.3210.10">
    <property type="entry name" value="Hypothetical protein af1432"/>
    <property type="match status" value="1"/>
</dbReference>